<dbReference type="RefSeq" id="XP_047774083.1">
    <property type="nucleotide sequence ID" value="XM_047917817.1"/>
</dbReference>
<evidence type="ECO:0000313" key="2">
    <source>
        <dbReference type="Proteomes" id="UP000814176"/>
    </source>
</evidence>
<dbReference type="GeneID" id="71998549"/>
<comment type="caution">
    <text evidence="1">The sequence shown here is derived from an EMBL/GenBank/DDBJ whole genome shotgun (WGS) entry which is preliminary data.</text>
</comment>
<evidence type="ECO:0000313" key="1">
    <source>
        <dbReference type="EMBL" id="KAH9830822.1"/>
    </source>
</evidence>
<dbReference type="Proteomes" id="UP000814176">
    <property type="component" value="Unassembled WGS sequence"/>
</dbReference>
<keyword evidence="2" id="KW-1185">Reference proteome</keyword>
<reference evidence="1 2" key="1">
    <citation type="journal article" date="2021" name="Environ. Microbiol.">
        <title>Gene family expansions and transcriptome signatures uncover fungal adaptations to wood decay.</title>
        <authorList>
            <person name="Hage H."/>
            <person name="Miyauchi S."/>
            <person name="Viragh M."/>
            <person name="Drula E."/>
            <person name="Min B."/>
            <person name="Chaduli D."/>
            <person name="Navarro D."/>
            <person name="Favel A."/>
            <person name="Norest M."/>
            <person name="Lesage-Meessen L."/>
            <person name="Balint B."/>
            <person name="Merenyi Z."/>
            <person name="de Eugenio L."/>
            <person name="Morin E."/>
            <person name="Martinez A.T."/>
            <person name="Baldrian P."/>
            <person name="Stursova M."/>
            <person name="Martinez M.J."/>
            <person name="Novotny C."/>
            <person name="Magnuson J.K."/>
            <person name="Spatafora J.W."/>
            <person name="Maurice S."/>
            <person name="Pangilinan J."/>
            <person name="Andreopoulos W."/>
            <person name="LaButti K."/>
            <person name="Hundley H."/>
            <person name="Na H."/>
            <person name="Kuo A."/>
            <person name="Barry K."/>
            <person name="Lipzen A."/>
            <person name="Henrissat B."/>
            <person name="Riley R."/>
            <person name="Ahrendt S."/>
            <person name="Nagy L.G."/>
            <person name="Grigoriev I.V."/>
            <person name="Martin F."/>
            <person name="Rosso M.N."/>
        </authorList>
    </citation>
    <scope>NUCLEOTIDE SEQUENCE [LARGE SCALE GENOMIC DNA]</scope>
    <source>
        <strain evidence="1 2">CIRM-BRFM 1785</strain>
    </source>
</reference>
<dbReference type="EMBL" id="JADCUA010000029">
    <property type="protein sequence ID" value="KAH9830822.1"/>
    <property type="molecule type" value="Genomic_DNA"/>
</dbReference>
<protein>
    <recommendedName>
        <fullName evidence="3">BTB domain-containing protein</fullName>
    </recommendedName>
</protein>
<gene>
    <name evidence="1" type="ORF">C8Q71DRAFT_323508</name>
</gene>
<name>A0ABQ8K274_9APHY</name>
<accession>A0ABQ8K274</accession>
<proteinExistence type="predicted"/>
<evidence type="ECO:0008006" key="3">
    <source>
        <dbReference type="Google" id="ProtNLM"/>
    </source>
</evidence>
<organism evidence="1 2">
    <name type="scientific">Rhodofomes roseus</name>
    <dbReference type="NCBI Taxonomy" id="34475"/>
    <lineage>
        <taxon>Eukaryota</taxon>
        <taxon>Fungi</taxon>
        <taxon>Dikarya</taxon>
        <taxon>Basidiomycota</taxon>
        <taxon>Agaricomycotina</taxon>
        <taxon>Agaricomycetes</taxon>
        <taxon>Polyporales</taxon>
        <taxon>Rhodofomes</taxon>
    </lineage>
</organism>
<sequence>MERPHADRPITVDVSTTFQPNVLVDNVPPDLILISSDQVYFYVHRHRLLAASCNTFNGLLTPTPPPDDGSTQTMPVPEPSDVLNVVVHAIYHIPVAQFMPPFETVSAAFDALVGYGASLQQLAAPGSPLYILVLSQAPLRPIDAYALAAHYDLIALATPISAHLLAYTLSSVTDELAARIGPIYLKRLFFLHHGRTEALKALLLRPPQGHEPMRDCDVIQQQRLTRAWALASAHLVWDARPNISINMLQAPLLQLERELSCALCKQALRDRVSVLVREWASIKVTI</sequence>